<protein>
    <submittedName>
        <fullName evidence="2">Uncharacterized protein</fullName>
    </submittedName>
</protein>
<evidence type="ECO:0000256" key="1">
    <source>
        <dbReference type="SAM" id="MobiDB-lite"/>
    </source>
</evidence>
<evidence type="ECO:0000313" key="2">
    <source>
        <dbReference type="EMBL" id="KAE8320476.1"/>
    </source>
</evidence>
<proteinExistence type="predicted"/>
<keyword evidence="3" id="KW-1185">Reference proteome</keyword>
<dbReference type="Proteomes" id="UP000325945">
    <property type="component" value="Unassembled WGS sequence"/>
</dbReference>
<dbReference type="AlphaFoldDB" id="A0A5N6WJN2"/>
<dbReference type="EMBL" id="ML741924">
    <property type="protein sequence ID" value="KAE8320476.1"/>
    <property type="molecule type" value="Genomic_DNA"/>
</dbReference>
<evidence type="ECO:0000313" key="3">
    <source>
        <dbReference type="Proteomes" id="UP000325945"/>
    </source>
</evidence>
<accession>A0A5N6WJN2</accession>
<sequence length="187" mass="20811">MSGLAKSRYVLSLTCLILDFDEEKGKKKRPSLQEVPSQQPIHTWTTTTTDAFHSPSVPFSTKYTPGTVQFSSLSYHCRICISISSFLCFLLDQTSHAPQLIHLELEKEPPLGDFSMHPWQQRKVLVGTRPTSDRLGQSDRLEPTASMLGYMAISTLIKQTTAGGESPLLQYPVRGPVHAGRSTSPRH</sequence>
<organism evidence="2 3">
    <name type="scientific">Aspergillus sergii</name>
    <dbReference type="NCBI Taxonomy" id="1034303"/>
    <lineage>
        <taxon>Eukaryota</taxon>
        <taxon>Fungi</taxon>
        <taxon>Dikarya</taxon>
        <taxon>Ascomycota</taxon>
        <taxon>Pezizomycotina</taxon>
        <taxon>Eurotiomycetes</taxon>
        <taxon>Eurotiomycetidae</taxon>
        <taxon>Eurotiales</taxon>
        <taxon>Aspergillaceae</taxon>
        <taxon>Aspergillus</taxon>
        <taxon>Aspergillus subgen. Circumdati</taxon>
    </lineage>
</organism>
<gene>
    <name evidence="2" type="ORF">BDV39DRAFT_41399</name>
</gene>
<feature type="region of interest" description="Disordered" evidence="1">
    <location>
        <begin position="168"/>
        <end position="187"/>
    </location>
</feature>
<name>A0A5N6WJN2_9EURO</name>
<reference evidence="3" key="1">
    <citation type="submission" date="2019-04" db="EMBL/GenBank/DDBJ databases">
        <title>Friends and foes A comparative genomics studyof 23 Aspergillus species from section Flavi.</title>
        <authorList>
            <consortium name="DOE Joint Genome Institute"/>
            <person name="Kjaerbolling I."/>
            <person name="Vesth T."/>
            <person name="Frisvad J.C."/>
            <person name="Nybo J.L."/>
            <person name="Theobald S."/>
            <person name="Kildgaard S."/>
            <person name="Isbrandt T."/>
            <person name="Kuo A."/>
            <person name="Sato A."/>
            <person name="Lyhne E.K."/>
            <person name="Kogle M.E."/>
            <person name="Wiebenga A."/>
            <person name="Kun R.S."/>
            <person name="Lubbers R.J."/>
            <person name="Makela M.R."/>
            <person name="Barry K."/>
            <person name="Chovatia M."/>
            <person name="Clum A."/>
            <person name="Daum C."/>
            <person name="Haridas S."/>
            <person name="He G."/>
            <person name="LaButti K."/>
            <person name="Lipzen A."/>
            <person name="Mondo S."/>
            <person name="Riley R."/>
            <person name="Salamov A."/>
            <person name="Simmons B.A."/>
            <person name="Magnuson J.K."/>
            <person name="Henrissat B."/>
            <person name="Mortensen U.H."/>
            <person name="Larsen T.O."/>
            <person name="Devries R.P."/>
            <person name="Grigoriev I.V."/>
            <person name="Machida M."/>
            <person name="Baker S.E."/>
            <person name="Andersen M.R."/>
        </authorList>
    </citation>
    <scope>NUCLEOTIDE SEQUENCE [LARGE SCALE GENOMIC DNA]</scope>
    <source>
        <strain evidence="3">CBS 130017</strain>
    </source>
</reference>